<dbReference type="EMBL" id="LYPB01000073">
    <property type="protein sequence ID" value="OAS16974.1"/>
    <property type="molecule type" value="Genomic_DNA"/>
</dbReference>
<proteinExistence type="predicted"/>
<reference evidence="1 2" key="1">
    <citation type="submission" date="2016-05" db="EMBL/GenBank/DDBJ databases">
        <title>Paenibacillus sp. 1ZS3-15 nov., isolated from the rhizosphere soil.</title>
        <authorList>
            <person name="Zhang X.X."/>
            <person name="Zhang J."/>
        </authorList>
    </citation>
    <scope>NUCLEOTIDE SEQUENCE [LARGE SCALE GENOMIC DNA]</scope>
    <source>
        <strain evidence="1 2">1ZS3-15</strain>
    </source>
</reference>
<protein>
    <submittedName>
        <fullName evidence="1">Uncharacterized protein</fullName>
    </submittedName>
</protein>
<organism evidence="1 2">
    <name type="scientific">Paenibacillus oryzisoli</name>
    <dbReference type="NCBI Taxonomy" id="1850517"/>
    <lineage>
        <taxon>Bacteria</taxon>
        <taxon>Bacillati</taxon>
        <taxon>Bacillota</taxon>
        <taxon>Bacilli</taxon>
        <taxon>Bacillales</taxon>
        <taxon>Paenibacillaceae</taxon>
        <taxon>Paenibacillus</taxon>
    </lineage>
</organism>
<evidence type="ECO:0000313" key="2">
    <source>
        <dbReference type="Proteomes" id="UP000078454"/>
    </source>
</evidence>
<dbReference type="AlphaFoldDB" id="A0A198A654"/>
<comment type="caution">
    <text evidence="1">The sequence shown here is derived from an EMBL/GenBank/DDBJ whole genome shotgun (WGS) entry which is preliminary data.</text>
</comment>
<evidence type="ECO:0000313" key="1">
    <source>
        <dbReference type="EMBL" id="OAS16974.1"/>
    </source>
</evidence>
<sequence length="86" mass="10106">MQEEKQPEEPTGATTPQKLFSEVSTTQNYPVFLNRITQFPTLSNIIIISTKWTANIVVISEKIKLRKYSRKINIFFFTWKQLLDII</sequence>
<name>A0A198A654_9BACL</name>
<accession>A0A198A654</accession>
<dbReference type="RefSeq" id="WP_068666170.1">
    <property type="nucleotide sequence ID" value="NZ_LYPB01000073.1"/>
</dbReference>
<keyword evidence="2" id="KW-1185">Reference proteome</keyword>
<dbReference type="Proteomes" id="UP000078454">
    <property type="component" value="Unassembled WGS sequence"/>
</dbReference>
<gene>
    <name evidence="1" type="ORF">A8708_01745</name>
</gene>